<dbReference type="VEuPathDB" id="FungiDB:H257_16626"/>
<dbReference type="EMBL" id="KI913202">
    <property type="protein sequence ID" value="ETV67061.1"/>
    <property type="molecule type" value="Genomic_DNA"/>
</dbReference>
<dbReference type="AlphaFoldDB" id="W4FJP9"/>
<evidence type="ECO:0000256" key="1">
    <source>
        <dbReference type="SAM" id="MobiDB-lite"/>
    </source>
</evidence>
<organism evidence="2">
    <name type="scientific">Aphanomyces astaci</name>
    <name type="common">Crayfish plague agent</name>
    <dbReference type="NCBI Taxonomy" id="112090"/>
    <lineage>
        <taxon>Eukaryota</taxon>
        <taxon>Sar</taxon>
        <taxon>Stramenopiles</taxon>
        <taxon>Oomycota</taxon>
        <taxon>Saprolegniomycetes</taxon>
        <taxon>Saprolegniales</taxon>
        <taxon>Verrucalvaceae</taxon>
        <taxon>Aphanomyces</taxon>
    </lineage>
</organism>
<sequence length="102" mass="10916">MYKRGLLGGDAIEILGRGACHVPLGRGVDLLLGLPPSLADLNHLGCAFGLAQRFLALAHLVRADVPDSAEHEHSRDQPDRDSLGKRALAHGRGRVVAARERP</sequence>
<gene>
    <name evidence="2" type="ORF">H257_16626</name>
</gene>
<protein>
    <submittedName>
        <fullName evidence="2">Uncharacterized protein</fullName>
    </submittedName>
</protein>
<feature type="compositionally biased region" description="Basic and acidic residues" evidence="1">
    <location>
        <begin position="66"/>
        <end position="84"/>
    </location>
</feature>
<feature type="region of interest" description="Disordered" evidence="1">
    <location>
        <begin position="66"/>
        <end position="102"/>
    </location>
</feature>
<reference evidence="2" key="1">
    <citation type="submission" date="2013-12" db="EMBL/GenBank/DDBJ databases">
        <title>The Genome Sequence of Aphanomyces astaci APO3.</title>
        <authorList>
            <consortium name="The Broad Institute Genomics Platform"/>
            <person name="Russ C."/>
            <person name="Tyler B."/>
            <person name="van West P."/>
            <person name="Dieguez-Uribeondo J."/>
            <person name="Young S.K."/>
            <person name="Zeng Q."/>
            <person name="Gargeya S."/>
            <person name="Fitzgerald M."/>
            <person name="Abouelleil A."/>
            <person name="Alvarado L."/>
            <person name="Chapman S.B."/>
            <person name="Gainer-Dewar J."/>
            <person name="Goldberg J."/>
            <person name="Griggs A."/>
            <person name="Gujja S."/>
            <person name="Hansen M."/>
            <person name="Howarth C."/>
            <person name="Imamovic A."/>
            <person name="Ireland A."/>
            <person name="Larimer J."/>
            <person name="McCowan C."/>
            <person name="Murphy C."/>
            <person name="Pearson M."/>
            <person name="Poon T.W."/>
            <person name="Priest M."/>
            <person name="Roberts A."/>
            <person name="Saif S."/>
            <person name="Shea T."/>
            <person name="Sykes S."/>
            <person name="Wortman J."/>
            <person name="Nusbaum C."/>
            <person name="Birren B."/>
        </authorList>
    </citation>
    <scope>NUCLEOTIDE SEQUENCE [LARGE SCALE GENOMIC DNA]</scope>
    <source>
        <strain evidence="2">APO3</strain>
    </source>
</reference>
<name>W4FJP9_APHAT</name>
<dbReference type="GeneID" id="20818622"/>
<evidence type="ECO:0000313" key="2">
    <source>
        <dbReference type="EMBL" id="ETV67061.1"/>
    </source>
</evidence>
<accession>W4FJP9</accession>
<dbReference type="RefSeq" id="XP_009843430.1">
    <property type="nucleotide sequence ID" value="XM_009845128.1"/>
</dbReference>
<proteinExistence type="predicted"/>